<evidence type="ECO:0000313" key="4">
    <source>
        <dbReference type="Proteomes" id="UP001265700"/>
    </source>
</evidence>
<name>A0ABU1WFR3_9BURK</name>
<gene>
    <name evidence="3" type="ORF">J2W49_000035</name>
</gene>
<keyword evidence="2" id="KW-0732">Signal</keyword>
<keyword evidence="4" id="KW-1185">Reference proteome</keyword>
<feature type="compositionally biased region" description="Pro residues" evidence="1">
    <location>
        <begin position="144"/>
        <end position="172"/>
    </location>
</feature>
<proteinExistence type="predicted"/>
<evidence type="ECO:0000256" key="2">
    <source>
        <dbReference type="SAM" id="SignalP"/>
    </source>
</evidence>
<feature type="region of interest" description="Disordered" evidence="1">
    <location>
        <begin position="141"/>
        <end position="172"/>
    </location>
</feature>
<protein>
    <submittedName>
        <fullName evidence="3">Uncharacterized protein</fullName>
    </submittedName>
</protein>
<evidence type="ECO:0000256" key="1">
    <source>
        <dbReference type="SAM" id="MobiDB-lite"/>
    </source>
</evidence>
<organism evidence="3 4">
    <name type="scientific">Hydrogenophaga palleronii</name>
    <dbReference type="NCBI Taxonomy" id="65655"/>
    <lineage>
        <taxon>Bacteria</taxon>
        <taxon>Pseudomonadati</taxon>
        <taxon>Pseudomonadota</taxon>
        <taxon>Betaproteobacteria</taxon>
        <taxon>Burkholderiales</taxon>
        <taxon>Comamonadaceae</taxon>
        <taxon>Hydrogenophaga</taxon>
    </lineage>
</organism>
<reference evidence="3 4" key="1">
    <citation type="submission" date="2023-07" db="EMBL/GenBank/DDBJ databases">
        <title>Sorghum-associated microbial communities from plants grown in Nebraska, USA.</title>
        <authorList>
            <person name="Schachtman D."/>
        </authorList>
    </citation>
    <scope>NUCLEOTIDE SEQUENCE [LARGE SCALE GENOMIC DNA]</scope>
    <source>
        <strain evidence="3 4">4249</strain>
    </source>
</reference>
<evidence type="ECO:0000313" key="3">
    <source>
        <dbReference type="EMBL" id="MDR7148107.1"/>
    </source>
</evidence>
<feature type="signal peptide" evidence="2">
    <location>
        <begin position="1"/>
        <end position="35"/>
    </location>
</feature>
<dbReference type="RefSeq" id="WP_310310308.1">
    <property type="nucleotide sequence ID" value="NZ_JAVDWU010000001.1"/>
</dbReference>
<sequence>MSTHVLSTHSHLSSIRRLRVIAVGAAMLVASVAWAQSGAAGARSSIEATYQRDRAACMASDSQHERTSCLREAGAVRAEALRGVGRGGESQETLMRNALERCKRQPADQQAICERMVRGEGSATGSVESGGMIRELTIMEPARPGTPSPAQPPMASPPPAPGAAPLAPLPTR</sequence>
<accession>A0ABU1WFR3</accession>
<comment type="caution">
    <text evidence="3">The sequence shown here is derived from an EMBL/GenBank/DDBJ whole genome shotgun (WGS) entry which is preliminary data.</text>
</comment>
<dbReference type="Proteomes" id="UP001265700">
    <property type="component" value="Unassembled WGS sequence"/>
</dbReference>
<dbReference type="EMBL" id="JAVDWU010000001">
    <property type="protein sequence ID" value="MDR7148107.1"/>
    <property type="molecule type" value="Genomic_DNA"/>
</dbReference>
<feature type="chain" id="PRO_5046157322" evidence="2">
    <location>
        <begin position="36"/>
        <end position="172"/>
    </location>
</feature>